<keyword evidence="5" id="KW-1185">Reference proteome</keyword>
<dbReference type="Pfam" id="PF03413">
    <property type="entry name" value="PepSY"/>
    <property type="match status" value="1"/>
</dbReference>
<feature type="chain" id="PRO_5046337241" evidence="2">
    <location>
        <begin position="24"/>
        <end position="129"/>
    </location>
</feature>
<sequence>MKYNILCGTLLATSLVAGGSAWAENNGGGDEAADANALLAAKVTAVQAAQAAEAKIGGKTSSVSFERHAGTATAPFFHVEVVTPDGAQQEVAVDAASGEVVRVLALEHDENGEAGDGEGQDPDGDGIAD</sequence>
<feature type="region of interest" description="Disordered" evidence="1">
    <location>
        <begin position="106"/>
        <end position="129"/>
    </location>
</feature>
<dbReference type="EMBL" id="CAKXZT010000136">
    <property type="protein sequence ID" value="CAH2404249.1"/>
    <property type="molecule type" value="Genomic_DNA"/>
</dbReference>
<evidence type="ECO:0000256" key="2">
    <source>
        <dbReference type="SAM" id="SignalP"/>
    </source>
</evidence>
<dbReference type="RefSeq" id="WP_254019950.1">
    <property type="nucleotide sequence ID" value="NZ_CAKXZT010000136.1"/>
</dbReference>
<keyword evidence="2" id="KW-0732">Signal</keyword>
<reference evidence="4 5" key="1">
    <citation type="submission" date="2022-03" db="EMBL/GenBank/DDBJ databases">
        <authorList>
            <person name="Brunel B."/>
        </authorList>
    </citation>
    <scope>NUCLEOTIDE SEQUENCE [LARGE SCALE GENOMIC DNA]</scope>
    <source>
        <strain evidence="4">STM5069sample</strain>
    </source>
</reference>
<comment type="caution">
    <text evidence="4">The sequence shown here is derived from an EMBL/GenBank/DDBJ whole genome shotgun (WGS) entry which is preliminary data.</text>
</comment>
<accession>A0ABM9E581</accession>
<gene>
    <name evidence="4" type="ORF">MES5069_400188</name>
</gene>
<evidence type="ECO:0000259" key="3">
    <source>
        <dbReference type="Pfam" id="PF03413"/>
    </source>
</evidence>
<feature type="compositionally biased region" description="Acidic residues" evidence="1">
    <location>
        <begin position="112"/>
        <end position="129"/>
    </location>
</feature>
<evidence type="ECO:0000313" key="4">
    <source>
        <dbReference type="EMBL" id="CAH2404249.1"/>
    </source>
</evidence>
<proteinExistence type="predicted"/>
<evidence type="ECO:0000256" key="1">
    <source>
        <dbReference type="SAM" id="MobiDB-lite"/>
    </source>
</evidence>
<name>A0ABM9E581_9HYPH</name>
<protein>
    <submittedName>
        <fullName evidence="4">PepSY domain-containing protein</fullName>
    </submittedName>
</protein>
<dbReference type="Proteomes" id="UP001153050">
    <property type="component" value="Unassembled WGS sequence"/>
</dbReference>
<organism evidence="4 5">
    <name type="scientific">Mesorhizobium escarrei</name>
    <dbReference type="NCBI Taxonomy" id="666018"/>
    <lineage>
        <taxon>Bacteria</taxon>
        <taxon>Pseudomonadati</taxon>
        <taxon>Pseudomonadota</taxon>
        <taxon>Alphaproteobacteria</taxon>
        <taxon>Hyphomicrobiales</taxon>
        <taxon>Phyllobacteriaceae</taxon>
        <taxon>Mesorhizobium</taxon>
    </lineage>
</organism>
<dbReference type="Gene3D" id="3.10.450.40">
    <property type="match status" value="1"/>
</dbReference>
<evidence type="ECO:0000313" key="5">
    <source>
        <dbReference type="Proteomes" id="UP001153050"/>
    </source>
</evidence>
<feature type="domain" description="PepSY" evidence="3">
    <location>
        <begin position="42"/>
        <end position="103"/>
    </location>
</feature>
<feature type="signal peptide" evidence="2">
    <location>
        <begin position="1"/>
        <end position="23"/>
    </location>
</feature>
<dbReference type="InterPro" id="IPR025711">
    <property type="entry name" value="PepSY"/>
</dbReference>